<reference evidence="2 3" key="1">
    <citation type="submission" date="2018-09" db="EMBL/GenBank/DDBJ databases">
        <authorList>
            <person name="Zhu H."/>
        </authorList>
    </citation>
    <scope>NUCLEOTIDE SEQUENCE [LARGE SCALE GENOMIC DNA]</scope>
    <source>
        <strain evidence="2 3">K2R01-6</strain>
    </source>
</reference>
<sequence>MVEGLDHHPLSHPAGIPVRPARLLLGGCRPASHRRGDAAKFGAERHPRDHRDGFVVLLAPHRRLEPQSRHALLMDERRDRAHEAGAMSGIRFAAPAYSGLTSSLLDADGLESCAIAYAHHDAATSTWIVGDAVPVPEDAYERRDCVSAVLKPSFLIDVANRSRVTGMAVIAIHTHPGSSGYPHFSSIDDEGETELAPYFAQRGAAVPHVALVIGPEGCRARVLGAGESIDVWEVGERLLLHSPMPGRAAQKRDDRQVRAFGEPGQRLLRRLRFGVIGAGGTGSLVCQQLAHLGASWITVIDPDLVEATNLNRLVGSVPSDVGTPKVDVAARMIRAINPDATVIPLRADIVDEDVAKLLATFDFVLLCTDSHASRAVVCQAAYQYLVPAIDMGVSITVANGGVTHITGRVQMLAPGLPCLTCSGTLDGEVIRREMQTPEQRAADPYVHGVREPQPAVLSINSTVSSLAVTMLLGAVTPVPVKPRHQTYDGIRGRVREIAVAVQSQCIVCSPAGALAKGPTWNLPVRPARPEGDDR</sequence>
<dbReference type="GO" id="GO:0061503">
    <property type="term" value="F:tRNA threonylcarbamoyladenosine dehydratase"/>
    <property type="evidence" value="ECO:0007669"/>
    <property type="project" value="TreeGrafter"/>
</dbReference>
<gene>
    <name evidence="2" type="ORF">D3876_08605</name>
</gene>
<dbReference type="InterPro" id="IPR045886">
    <property type="entry name" value="ThiF/MoeB/HesA"/>
</dbReference>
<comment type="caution">
    <text evidence="2">The sequence shown here is derived from an EMBL/GenBank/DDBJ whole genome shotgun (WGS) entry which is preliminary data.</text>
</comment>
<dbReference type="AlphaFoldDB" id="A0A418WJX3"/>
<dbReference type="GO" id="GO:0061504">
    <property type="term" value="P:cyclic threonylcarbamoyladenosine biosynthetic process"/>
    <property type="evidence" value="ECO:0007669"/>
    <property type="project" value="TreeGrafter"/>
</dbReference>
<dbReference type="Proteomes" id="UP000286100">
    <property type="component" value="Unassembled WGS sequence"/>
</dbReference>
<dbReference type="GO" id="GO:0016779">
    <property type="term" value="F:nucleotidyltransferase activity"/>
    <property type="evidence" value="ECO:0007669"/>
    <property type="project" value="UniProtKB-KW"/>
</dbReference>
<dbReference type="SUPFAM" id="SSF69572">
    <property type="entry name" value="Activating enzymes of the ubiquitin-like proteins"/>
    <property type="match status" value="1"/>
</dbReference>
<keyword evidence="3" id="KW-1185">Reference proteome</keyword>
<dbReference type="GO" id="GO:0008641">
    <property type="term" value="F:ubiquitin-like modifier activating enzyme activity"/>
    <property type="evidence" value="ECO:0007669"/>
    <property type="project" value="InterPro"/>
</dbReference>
<evidence type="ECO:0000313" key="2">
    <source>
        <dbReference type="EMBL" id="RJF90315.1"/>
    </source>
</evidence>
<dbReference type="PANTHER" id="PTHR43267:SF1">
    <property type="entry name" value="TRNA THREONYLCARBAMOYLADENOSINE DEHYDRATASE"/>
    <property type="match status" value="1"/>
</dbReference>
<keyword evidence="2" id="KW-0548">Nucleotidyltransferase</keyword>
<dbReference type="Gene3D" id="3.40.50.720">
    <property type="entry name" value="NAD(P)-binding Rossmann-like Domain"/>
    <property type="match status" value="1"/>
</dbReference>
<feature type="domain" description="THIF-type NAD/FAD binding fold" evidence="1">
    <location>
        <begin position="254"/>
        <end position="505"/>
    </location>
</feature>
<protein>
    <submittedName>
        <fullName evidence="2">ThiF family adenylyltransferase</fullName>
    </submittedName>
</protein>
<proteinExistence type="predicted"/>
<dbReference type="PANTHER" id="PTHR43267">
    <property type="entry name" value="TRNA THREONYLCARBAMOYLADENOSINE DEHYDRATASE"/>
    <property type="match status" value="1"/>
</dbReference>
<dbReference type="EMBL" id="QYUM01000003">
    <property type="protein sequence ID" value="RJF90315.1"/>
    <property type="molecule type" value="Genomic_DNA"/>
</dbReference>
<dbReference type="Pfam" id="PF00899">
    <property type="entry name" value="ThiF"/>
    <property type="match status" value="1"/>
</dbReference>
<evidence type="ECO:0000313" key="3">
    <source>
        <dbReference type="Proteomes" id="UP000286100"/>
    </source>
</evidence>
<name>A0A418WJX3_9SPHN</name>
<dbReference type="InterPro" id="IPR000594">
    <property type="entry name" value="ThiF_NAD_FAD-bd"/>
</dbReference>
<organism evidence="2 3">
    <name type="scientific">Sphingomonas cavernae</name>
    <dbReference type="NCBI Taxonomy" id="2320861"/>
    <lineage>
        <taxon>Bacteria</taxon>
        <taxon>Pseudomonadati</taxon>
        <taxon>Pseudomonadota</taxon>
        <taxon>Alphaproteobacteria</taxon>
        <taxon>Sphingomonadales</taxon>
        <taxon>Sphingomonadaceae</taxon>
        <taxon>Sphingomonas</taxon>
    </lineage>
</organism>
<evidence type="ECO:0000259" key="1">
    <source>
        <dbReference type="Pfam" id="PF00899"/>
    </source>
</evidence>
<dbReference type="InterPro" id="IPR035985">
    <property type="entry name" value="Ubiquitin-activating_enz"/>
</dbReference>
<accession>A0A418WJX3</accession>
<keyword evidence="2" id="KW-0808">Transferase</keyword>